<gene>
    <name evidence="1" type="ORF">C8J25_101791</name>
</gene>
<dbReference type="EMBL" id="QAYE01000001">
    <property type="protein sequence ID" value="PTW49283.1"/>
    <property type="molecule type" value="Genomic_DNA"/>
</dbReference>
<dbReference type="Proteomes" id="UP000244013">
    <property type="component" value="Unassembled WGS sequence"/>
</dbReference>
<protein>
    <submittedName>
        <fullName evidence="1">Uncharacterized protein</fullName>
    </submittedName>
</protein>
<evidence type="ECO:0000313" key="1">
    <source>
        <dbReference type="EMBL" id="PTW49283.1"/>
    </source>
</evidence>
<name>A0A2T5UCR5_9SPHN</name>
<evidence type="ECO:0000313" key="2">
    <source>
        <dbReference type="Proteomes" id="UP000244013"/>
    </source>
</evidence>
<accession>A0A2T5UCR5</accession>
<proteinExistence type="predicted"/>
<reference evidence="1 2" key="1">
    <citation type="submission" date="2018-04" db="EMBL/GenBank/DDBJ databases">
        <title>Genomic Encyclopedia of Type Strains, Phase III (KMG-III): the genomes of soil and plant-associated and newly described type strains.</title>
        <authorList>
            <person name="Whitman W."/>
        </authorList>
    </citation>
    <scope>NUCLEOTIDE SEQUENCE [LARGE SCALE GENOMIC DNA]</scope>
    <source>
        <strain evidence="1 2">MA-olki</strain>
    </source>
</reference>
<comment type="caution">
    <text evidence="1">The sequence shown here is derived from an EMBL/GenBank/DDBJ whole genome shotgun (WGS) entry which is preliminary data.</text>
</comment>
<organism evidence="1 2">
    <name type="scientific">Sphingomonas faeni</name>
    <dbReference type="NCBI Taxonomy" id="185950"/>
    <lineage>
        <taxon>Bacteria</taxon>
        <taxon>Pseudomonadati</taxon>
        <taxon>Pseudomonadota</taxon>
        <taxon>Alphaproteobacteria</taxon>
        <taxon>Sphingomonadales</taxon>
        <taxon>Sphingomonadaceae</taxon>
        <taxon>Sphingomonas</taxon>
    </lineage>
</organism>
<dbReference type="AlphaFoldDB" id="A0A2T5UCR5"/>
<sequence>MMAFAPLSEEDAQSIFRPYYDGLALMAKSDIFYDFDTTARRAFTGSLAGAFAKYENWNGKDEDFRACYTKAFEPIIKAEEDRNQMFKVLTLEGDPNETSLANLRLAKQLADLYLITVSKRTWKTILGSGQAAQ</sequence>